<dbReference type="AlphaFoldDB" id="A0A8T0FMD4"/>
<dbReference type="Proteomes" id="UP000807504">
    <property type="component" value="Unassembled WGS sequence"/>
</dbReference>
<sequence>MIVSWSEEPSISHRSCGREVRCSASNKDSSNGGNKECNRRYHIGGSSACSFDCWTDLPIQPRMDEWKEEVSRSRKRTSAVSSDLLVH</sequence>
<keyword evidence="3" id="KW-1185">Reference proteome</keyword>
<evidence type="ECO:0000313" key="3">
    <source>
        <dbReference type="Proteomes" id="UP000807504"/>
    </source>
</evidence>
<dbReference type="EMBL" id="JABXBU010000011">
    <property type="protein sequence ID" value="KAF8790729.1"/>
    <property type="molecule type" value="Genomic_DNA"/>
</dbReference>
<gene>
    <name evidence="2" type="ORF">HNY73_005705</name>
</gene>
<reference evidence="2" key="1">
    <citation type="journal article" date="2020" name="bioRxiv">
        <title>Chromosome-level reference genome of the European wasp spider Argiope bruennichi: a resource for studies on range expansion and evolutionary adaptation.</title>
        <authorList>
            <person name="Sheffer M.M."/>
            <person name="Hoppe A."/>
            <person name="Krehenwinkel H."/>
            <person name="Uhl G."/>
            <person name="Kuss A.W."/>
            <person name="Jensen L."/>
            <person name="Jensen C."/>
            <person name="Gillespie R.G."/>
            <person name="Hoff K.J."/>
            <person name="Prost S."/>
        </authorList>
    </citation>
    <scope>NUCLEOTIDE SEQUENCE</scope>
</reference>
<organism evidence="2 3">
    <name type="scientific">Argiope bruennichi</name>
    <name type="common">Wasp spider</name>
    <name type="synonym">Aranea bruennichi</name>
    <dbReference type="NCBI Taxonomy" id="94029"/>
    <lineage>
        <taxon>Eukaryota</taxon>
        <taxon>Metazoa</taxon>
        <taxon>Ecdysozoa</taxon>
        <taxon>Arthropoda</taxon>
        <taxon>Chelicerata</taxon>
        <taxon>Arachnida</taxon>
        <taxon>Araneae</taxon>
        <taxon>Araneomorphae</taxon>
        <taxon>Entelegynae</taxon>
        <taxon>Araneoidea</taxon>
        <taxon>Araneidae</taxon>
        <taxon>Argiope</taxon>
    </lineage>
</organism>
<name>A0A8T0FMD4_ARGBR</name>
<accession>A0A8T0FMD4</accession>
<proteinExistence type="predicted"/>
<evidence type="ECO:0000256" key="1">
    <source>
        <dbReference type="SAM" id="MobiDB-lite"/>
    </source>
</evidence>
<evidence type="ECO:0000313" key="2">
    <source>
        <dbReference type="EMBL" id="KAF8790729.1"/>
    </source>
</evidence>
<feature type="region of interest" description="Disordered" evidence="1">
    <location>
        <begin position="65"/>
        <end position="87"/>
    </location>
</feature>
<comment type="caution">
    <text evidence="2">The sequence shown here is derived from an EMBL/GenBank/DDBJ whole genome shotgun (WGS) entry which is preliminary data.</text>
</comment>
<reference evidence="2" key="2">
    <citation type="submission" date="2020-06" db="EMBL/GenBank/DDBJ databases">
        <authorList>
            <person name="Sheffer M."/>
        </authorList>
    </citation>
    <scope>NUCLEOTIDE SEQUENCE</scope>
</reference>
<protein>
    <submittedName>
        <fullName evidence="2">Uncharacterized protein</fullName>
    </submittedName>
</protein>